<dbReference type="AlphaFoldDB" id="A0A2R7YTL0"/>
<dbReference type="Gene3D" id="3.40.50.300">
    <property type="entry name" value="P-loop containing nucleotide triphosphate hydrolases"/>
    <property type="match status" value="2"/>
</dbReference>
<protein>
    <submittedName>
        <fullName evidence="5">Antibiotic ABC transporter ATP-binding protein</fullName>
    </submittedName>
</protein>
<organism evidence="5 6">
    <name type="scientific">Nocardioides currus</name>
    <dbReference type="NCBI Taxonomy" id="2133958"/>
    <lineage>
        <taxon>Bacteria</taxon>
        <taxon>Bacillati</taxon>
        <taxon>Actinomycetota</taxon>
        <taxon>Actinomycetes</taxon>
        <taxon>Propionibacteriales</taxon>
        <taxon>Nocardioidaceae</taxon>
        <taxon>Nocardioides</taxon>
    </lineage>
</organism>
<dbReference type="GO" id="GO:0005524">
    <property type="term" value="F:ATP binding"/>
    <property type="evidence" value="ECO:0007669"/>
    <property type="project" value="UniProtKB-KW"/>
</dbReference>
<dbReference type="SUPFAM" id="SSF52540">
    <property type="entry name" value="P-loop containing nucleoside triphosphate hydrolases"/>
    <property type="match status" value="2"/>
</dbReference>
<dbReference type="Proteomes" id="UP000244867">
    <property type="component" value="Unassembled WGS sequence"/>
</dbReference>
<keyword evidence="3 5" id="KW-0067">ATP-binding</keyword>
<dbReference type="OrthoDB" id="5592724at2"/>
<dbReference type="PROSITE" id="PS00211">
    <property type="entry name" value="ABC_TRANSPORTER_1"/>
    <property type="match status" value="2"/>
</dbReference>
<evidence type="ECO:0000259" key="4">
    <source>
        <dbReference type="PROSITE" id="PS50893"/>
    </source>
</evidence>
<dbReference type="RefSeq" id="WP_108345943.1">
    <property type="nucleotide sequence ID" value="NZ_PYXZ01000009.1"/>
</dbReference>
<dbReference type="EMBL" id="PYXZ01000009">
    <property type="protein sequence ID" value="PUA79722.1"/>
    <property type="molecule type" value="Genomic_DNA"/>
</dbReference>
<evidence type="ECO:0000256" key="3">
    <source>
        <dbReference type="ARBA" id="ARBA00022840"/>
    </source>
</evidence>
<feature type="domain" description="ABC transporter" evidence="4">
    <location>
        <begin position="6"/>
        <end position="256"/>
    </location>
</feature>
<dbReference type="GO" id="GO:0016887">
    <property type="term" value="F:ATP hydrolysis activity"/>
    <property type="evidence" value="ECO:0007669"/>
    <property type="project" value="InterPro"/>
</dbReference>
<dbReference type="InterPro" id="IPR050611">
    <property type="entry name" value="ABCF"/>
</dbReference>
<dbReference type="InterPro" id="IPR017871">
    <property type="entry name" value="ABC_transporter-like_CS"/>
</dbReference>
<accession>A0A2R7YTL0</accession>
<proteinExistence type="predicted"/>
<evidence type="ECO:0000313" key="5">
    <source>
        <dbReference type="EMBL" id="PUA79722.1"/>
    </source>
</evidence>
<dbReference type="PANTHER" id="PTHR19211">
    <property type="entry name" value="ATP-BINDING TRANSPORT PROTEIN-RELATED"/>
    <property type="match status" value="1"/>
</dbReference>
<evidence type="ECO:0000256" key="1">
    <source>
        <dbReference type="ARBA" id="ARBA00022737"/>
    </source>
</evidence>
<evidence type="ECO:0000256" key="2">
    <source>
        <dbReference type="ARBA" id="ARBA00022741"/>
    </source>
</evidence>
<dbReference type="InterPro" id="IPR027417">
    <property type="entry name" value="P-loop_NTPase"/>
</dbReference>
<dbReference type="InterPro" id="IPR003439">
    <property type="entry name" value="ABC_transporter-like_ATP-bd"/>
</dbReference>
<evidence type="ECO:0000313" key="6">
    <source>
        <dbReference type="Proteomes" id="UP000244867"/>
    </source>
</evidence>
<dbReference type="FunFam" id="3.40.50.300:FF:000011">
    <property type="entry name" value="Putative ABC transporter ATP-binding component"/>
    <property type="match status" value="1"/>
</dbReference>
<dbReference type="SMART" id="SM00382">
    <property type="entry name" value="AAA"/>
    <property type="match status" value="2"/>
</dbReference>
<dbReference type="InterPro" id="IPR003593">
    <property type="entry name" value="AAA+_ATPase"/>
</dbReference>
<keyword evidence="1" id="KW-0677">Repeat</keyword>
<keyword evidence="6" id="KW-1185">Reference proteome</keyword>
<dbReference type="CDD" id="cd03221">
    <property type="entry name" value="ABCF_EF-3"/>
    <property type="match status" value="1"/>
</dbReference>
<gene>
    <name evidence="5" type="ORF">C7S10_18020</name>
</gene>
<dbReference type="PROSITE" id="PS50893">
    <property type="entry name" value="ABC_TRANSPORTER_2"/>
    <property type="match status" value="1"/>
</dbReference>
<dbReference type="Pfam" id="PF00005">
    <property type="entry name" value="ABC_tran"/>
    <property type="match status" value="2"/>
</dbReference>
<sequence>MPLTPLILTDLSVSYGDRPVLDGIDLVVQPGRRVALVGENGAGKSTLLRAVTGRLPRRARLTGTVQAPADLVMLGQEPPFSADASIADVLAATLRPLRHAVAEVERLAADLADPAAATAYDTALEVALAHDAWDADRRAEVAAEQLGLGRLDPTRLVGSLSGGQRTRLALATIMTTRPGCLLLDEPTNHLDDAALEVLADFLTGLPGVVLFASHDRVFLDDVATDLVDLDPSAFGTDGEGGRRFGGGWSDYEEHRRRARERWEATYAQQQEELKVLRATTQLGTEAIAHNRGPRDNDKFIHAFKGANVERAHARRKRDAVQRLEAAEQQQVRKPRALLSFEAPLTAAAGSGRVALVRDLEVAGRLRLDRLDVAAGEHLLVSGGNGTGKSTLLGVLAGRIAPDAGEVQVGARTVAELAQDVVFADPRRSAQATYDDLTPATAPDLLGLGLLHPRDLRTSVGLLSVGQRRRLGLAVAIASGPDLLLLDEPTNHISLALAGELEEAIGSAVGTVVVATHDRWLRRRWTGPETSLE</sequence>
<dbReference type="PANTHER" id="PTHR19211:SF14">
    <property type="entry name" value="ATP-BINDING CASSETTE SUB-FAMILY F MEMBER 1"/>
    <property type="match status" value="1"/>
</dbReference>
<reference evidence="5 6" key="1">
    <citation type="submission" date="2018-03" db="EMBL/GenBank/DDBJ databases">
        <authorList>
            <person name="Keele B.F."/>
        </authorList>
    </citation>
    <scope>NUCLEOTIDE SEQUENCE [LARGE SCALE GENOMIC DNA]</scope>
    <source>
        <strain evidence="5 6">IB-3</strain>
    </source>
</reference>
<comment type="caution">
    <text evidence="5">The sequence shown here is derived from an EMBL/GenBank/DDBJ whole genome shotgun (WGS) entry which is preliminary data.</text>
</comment>
<keyword evidence="2" id="KW-0547">Nucleotide-binding</keyword>
<name>A0A2R7YTL0_9ACTN</name>